<dbReference type="GO" id="GO:0006772">
    <property type="term" value="P:thiamine metabolic process"/>
    <property type="evidence" value="ECO:0007669"/>
    <property type="project" value="UniProtKB-ARBA"/>
</dbReference>
<dbReference type="EMBL" id="WIUZ02000024">
    <property type="protein sequence ID" value="KAF9778198.1"/>
    <property type="molecule type" value="Genomic_DNA"/>
</dbReference>
<gene>
    <name evidence="2" type="ORF">BJ322DRAFT_1093621</name>
</gene>
<dbReference type="AlphaFoldDB" id="A0A9P6H2R8"/>
<dbReference type="CDD" id="cd19359">
    <property type="entry name" value="TenA_C_Bt3146-like"/>
    <property type="match status" value="1"/>
</dbReference>
<name>A0A9P6H2R8_9AGAM</name>
<comment type="caution">
    <text evidence="2">The sequence shown here is derived from an EMBL/GenBank/DDBJ whole genome shotgun (WGS) entry which is preliminary data.</text>
</comment>
<dbReference type="Gene3D" id="1.20.910.10">
    <property type="entry name" value="Heme oxygenase-like"/>
    <property type="match status" value="1"/>
</dbReference>
<reference evidence="2" key="2">
    <citation type="submission" date="2020-11" db="EMBL/GenBank/DDBJ databases">
        <authorList>
            <consortium name="DOE Joint Genome Institute"/>
            <person name="Kuo A."/>
            <person name="Miyauchi S."/>
            <person name="Kiss E."/>
            <person name="Drula E."/>
            <person name="Kohler A."/>
            <person name="Sanchez-Garcia M."/>
            <person name="Andreopoulos B."/>
            <person name="Barry K.W."/>
            <person name="Bonito G."/>
            <person name="Buee M."/>
            <person name="Carver A."/>
            <person name="Chen C."/>
            <person name="Cichocki N."/>
            <person name="Clum A."/>
            <person name="Culley D."/>
            <person name="Crous P.W."/>
            <person name="Fauchery L."/>
            <person name="Girlanda M."/>
            <person name="Hayes R."/>
            <person name="Keri Z."/>
            <person name="Labutti K."/>
            <person name="Lipzen A."/>
            <person name="Lombard V."/>
            <person name="Magnuson J."/>
            <person name="Maillard F."/>
            <person name="Morin E."/>
            <person name="Murat C."/>
            <person name="Nolan M."/>
            <person name="Ohm R."/>
            <person name="Pangilinan J."/>
            <person name="Pereira M."/>
            <person name="Perotto S."/>
            <person name="Peter M."/>
            <person name="Riley R."/>
            <person name="Sitrit Y."/>
            <person name="Stielow B."/>
            <person name="Szollosi G."/>
            <person name="Zifcakova L."/>
            <person name="Stursova M."/>
            <person name="Spatafora J.W."/>
            <person name="Tedersoo L."/>
            <person name="Vaario L.-M."/>
            <person name="Yamada A."/>
            <person name="Yan M."/>
            <person name="Wang P."/>
            <person name="Xu J."/>
            <person name="Bruns T."/>
            <person name="Baldrian P."/>
            <person name="Vilgalys R."/>
            <person name="Henrissat B."/>
            <person name="Grigoriev I.V."/>
            <person name="Hibbett D."/>
            <person name="Nagy L.G."/>
            <person name="Martin F.M."/>
        </authorList>
    </citation>
    <scope>NUCLEOTIDE SEQUENCE</scope>
    <source>
        <strain evidence="2">UH-Tt-Lm1</strain>
    </source>
</reference>
<dbReference type="OrthoDB" id="2792107at2759"/>
<dbReference type="InterPro" id="IPR004305">
    <property type="entry name" value="Thiaminase-2/PQQC"/>
</dbReference>
<evidence type="ECO:0000313" key="3">
    <source>
        <dbReference type="Proteomes" id="UP000736335"/>
    </source>
</evidence>
<evidence type="ECO:0000259" key="1">
    <source>
        <dbReference type="Pfam" id="PF03070"/>
    </source>
</evidence>
<accession>A0A9P6H2R8</accession>
<keyword evidence="3" id="KW-1185">Reference proteome</keyword>
<dbReference type="InterPro" id="IPR016084">
    <property type="entry name" value="Haem_Oase-like_multi-hlx"/>
</dbReference>
<protein>
    <recommendedName>
        <fullName evidence="1">Thiaminase-2/PQQC domain-containing protein</fullName>
    </recommendedName>
</protein>
<proteinExistence type="predicted"/>
<dbReference type="SUPFAM" id="SSF48613">
    <property type="entry name" value="Heme oxygenase-like"/>
    <property type="match status" value="1"/>
</dbReference>
<evidence type="ECO:0000313" key="2">
    <source>
        <dbReference type="EMBL" id="KAF9778198.1"/>
    </source>
</evidence>
<dbReference type="Proteomes" id="UP000736335">
    <property type="component" value="Unassembled WGS sequence"/>
</dbReference>
<organism evidence="2 3">
    <name type="scientific">Thelephora terrestris</name>
    <dbReference type="NCBI Taxonomy" id="56493"/>
    <lineage>
        <taxon>Eukaryota</taxon>
        <taxon>Fungi</taxon>
        <taxon>Dikarya</taxon>
        <taxon>Basidiomycota</taxon>
        <taxon>Agaricomycotina</taxon>
        <taxon>Agaricomycetes</taxon>
        <taxon>Thelephorales</taxon>
        <taxon>Thelephoraceae</taxon>
        <taxon>Thelephora</taxon>
    </lineage>
</organism>
<feature type="domain" description="Thiaminase-2/PQQC" evidence="1">
    <location>
        <begin position="86"/>
        <end position="266"/>
    </location>
</feature>
<dbReference type="Pfam" id="PF03070">
    <property type="entry name" value="TENA_THI-4"/>
    <property type="match status" value="1"/>
</dbReference>
<sequence>MSAPPASPEQGSGRSTHFVSEIKRAASSTQVEISAEESAEVSPHKRDLVAILIKENEDIWKELLDNRFCRAMKEAANDDLNVLRGFEWYMMQDYYYVANLIDYEAARVPKARTVDEHASVMKRVADSVRYTDHFFKTVTAAQPTGLGISASAVLRTKLSEVLKNYIKLITSTAENENEVLSLVVTIAGLQSYYAIASDLYRYSAHHDTLWYKFWAKDNFGLGKACLVQQKFFIDNYKSWKDDKEKITKLFRETCKAELDLWNEALQNSA</sequence>
<reference evidence="2" key="1">
    <citation type="journal article" date="2020" name="Nat. Commun.">
        <title>Large-scale genome sequencing of mycorrhizal fungi provides insights into the early evolution of symbiotic traits.</title>
        <authorList>
            <person name="Miyauchi S."/>
            <person name="Kiss E."/>
            <person name="Kuo A."/>
            <person name="Drula E."/>
            <person name="Kohler A."/>
            <person name="Sanchez-Garcia M."/>
            <person name="Morin E."/>
            <person name="Andreopoulos B."/>
            <person name="Barry K.W."/>
            <person name="Bonito G."/>
            <person name="Buee M."/>
            <person name="Carver A."/>
            <person name="Chen C."/>
            <person name="Cichocki N."/>
            <person name="Clum A."/>
            <person name="Culley D."/>
            <person name="Crous P.W."/>
            <person name="Fauchery L."/>
            <person name="Girlanda M."/>
            <person name="Hayes R.D."/>
            <person name="Keri Z."/>
            <person name="LaButti K."/>
            <person name="Lipzen A."/>
            <person name="Lombard V."/>
            <person name="Magnuson J."/>
            <person name="Maillard F."/>
            <person name="Murat C."/>
            <person name="Nolan M."/>
            <person name="Ohm R.A."/>
            <person name="Pangilinan J."/>
            <person name="Pereira M.F."/>
            <person name="Perotto S."/>
            <person name="Peter M."/>
            <person name="Pfister S."/>
            <person name="Riley R."/>
            <person name="Sitrit Y."/>
            <person name="Stielow J.B."/>
            <person name="Szollosi G."/>
            <person name="Zifcakova L."/>
            <person name="Stursova M."/>
            <person name="Spatafora J.W."/>
            <person name="Tedersoo L."/>
            <person name="Vaario L.M."/>
            <person name="Yamada A."/>
            <person name="Yan M."/>
            <person name="Wang P."/>
            <person name="Xu J."/>
            <person name="Bruns T."/>
            <person name="Baldrian P."/>
            <person name="Vilgalys R."/>
            <person name="Dunand C."/>
            <person name="Henrissat B."/>
            <person name="Grigoriev I.V."/>
            <person name="Hibbett D."/>
            <person name="Nagy L.G."/>
            <person name="Martin F.M."/>
        </authorList>
    </citation>
    <scope>NUCLEOTIDE SEQUENCE</scope>
    <source>
        <strain evidence="2">UH-Tt-Lm1</strain>
    </source>
</reference>